<sequence length="30" mass="3226">MWHFIKLYLGLAVGLAVFFALVLLAAGAYG</sequence>
<organism evidence="2 3">
    <name type="scientific">Marinococcus luteus</name>
    <dbReference type="NCBI Taxonomy" id="1122204"/>
    <lineage>
        <taxon>Bacteria</taxon>
        <taxon>Bacillati</taxon>
        <taxon>Bacillota</taxon>
        <taxon>Bacilli</taxon>
        <taxon>Bacillales</taxon>
        <taxon>Bacillaceae</taxon>
        <taxon>Marinococcus</taxon>
    </lineage>
</organism>
<keyword evidence="1" id="KW-1133">Transmembrane helix</keyword>
<protein>
    <submittedName>
        <fullName evidence="2">Uncharacterized protein</fullName>
    </submittedName>
</protein>
<dbReference type="EMBL" id="FNNC01000001">
    <property type="protein sequence ID" value="SDW21722.1"/>
    <property type="molecule type" value="Genomic_DNA"/>
</dbReference>
<reference evidence="2 3" key="1">
    <citation type="submission" date="2016-10" db="EMBL/GenBank/DDBJ databases">
        <authorList>
            <person name="de Groot N.N."/>
        </authorList>
    </citation>
    <scope>NUCLEOTIDE SEQUENCE [LARGE SCALE GENOMIC DNA]</scope>
    <source>
        <strain evidence="2 3">DSM 23126</strain>
    </source>
</reference>
<evidence type="ECO:0000256" key="1">
    <source>
        <dbReference type="SAM" id="Phobius"/>
    </source>
</evidence>
<feature type="transmembrane region" description="Helical" evidence="1">
    <location>
        <begin position="7"/>
        <end position="29"/>
    </location>
</feature>
<evidence type="ECO:0000313" key="2">
    <source>
        <dbReference type="EMBL" id="SDW21722.1"/>
    </source>
</evidence>
<dbReference type="Proteomes" id="UP000199488">
    <property type="component" value="Unassembled WGS sequence"/>
</dbReference>
<name>A0A1H2RQH2_9BACI</name>
<accession>A0A1H2RQH2</accession>
<keyword evidence="3" id="KW-1185">Reference proteome</keyword>
<keyword evidence="1" id="KW-0812">Transmembrane</keyword>
<dbReference type="AlphaFoldDB" id="A0A1H2RQH2"/>
<keyword evidence="1" id="KW-0472">Membrane</keyword>
<proteinExistence type="predicted"/>
<gene>
    <name evidence="2" type="ORF">SAMN05421781_0873</name>
</gene>
<evidence type="ECO:0000313" key="3">
    <source>
        <dbReference type="Proteomes" id="UP000199488"/>
    </source>
</evidence>